<dbReference type="EMBL" id="JBAHYK010000031">
    <property type="protein sequence ID" value="KAL0580432.1"/>
    <property type="molecule type" value="Genomic_DNA"/>
</dbReference>
<reference evidence="2 3" key="1">
    <citation type="submission" date="2024-02" db="EMBL/GenBank/DDBJ databases">
        <title>A draft genome for the cacao thread blight pathogen Marasmius crinis-equi.</title>
        <authorList>
            <person name="Cohen S.P."/>
            <person name="Baruah I.K."/>
            <person name="Amoako-Attah I."/>
            <person name="Bukari Y."/>
            <person name="Meinhardt L.W."/>
            <person name="Bailey B.A."/>
        </authorList>
    </citation>
    <scope>NUCLEOTIDE SEQUENCE [LARGE SCALE GENOMIC DNA]</scope>
    <source>
        <strain evidence="2 3">GH-76</strain>
    </source>
</reference>
<dbReference type="Proteomes" id="UP001465976">
    <property type="component" value="Unassembled WGS sequence"/>
</dbReference>
<dbReference type="PANTHER" id="PTHR12461">
    <property type="entry name" value="HYPOXIA-INDUCIBLE FACTOR 1 ALPHA INHIBITOR-RELATED"/>
    <property type="match status" value="1"/>
</dbReference>
<proteinExistence type="predicted"/>
<evidence type="ECO:0000313" key="2">
    <source>
        <dbReference type="EMBL" id="KAL0580432.1"/>
    </source>
</evidence>
<protein>
    <recommendedName>
        <fullName evidence="1">JmjC domain-containing protein</fullName>
    </recommendedName>
</protein>
<name>A0ABR3FY08_9AGAR</name>
<feature type="domain" description="JmjC" evidence="1">
    <location>
        <begin position="279"/>
        <end position="445"/>
    </location>
</feature>
<dbReference type="InterPro" id="IPR041667">
    <property type="entry name" value="Cupin_8"/>
</dbReference>
<organism evidence="2 3">
    <name type="scientific">Marasmius crinis-equi</name>
    <dbReference type="NCBI Taxonomy" id="585013"/>
    <lineage>
        <taxon>Eukaryota</taxon>
        <taxon>Fungi</taxon>
        <taxon>Dikarya</taxon>
        <taxon>Basidiomycota</taxon>
        <taxon>Agaricomycotina</taxon>
        <taxon>Agaricomycetes</taxon>
        <taxon>Agaricomycetidae</taxon>
        <taxon>Agaricales</taxon>
        <taxon>Marasmiineae</taxon>
        <taxon>Marasmiaceae</taxon>
        <taxon>Marasmius</taxon>
    </lineage>
</organism>
<comment type="caution">
    <text evidence="2">The sequence shown here is derived from an EMBL/GenBank/DDBJ whole genome shotgun (WGS) entry which is preliminary data.</text>
</comment>
<evidence type="ECO:0000259" key="1">
    <source>
        <dbReference type="PROSITE" id="PS51184"/>
    </source>
</evidence>
<dbReference type="PANTHER" id="PTHR12461:SF94">
    <property type="entry name" value="JMJC DOMAIN-CONTAINING PROTEIN"/>
    <property type="match status" value="1"/>
</dbReference>
<dbReference type="Gene3D" id="2.60.120.650">
    <property type="entry name" value="Cupin"/>
    <property type="match status" value="1"/>
</dbReference>
<dbReference type="InterPro" id="IPR003347">
    <property type="entry name" value="JmjC_dom"/>
</dbReference>
<evidence type="ECO:0000313" key="3">
    <source>
        <dbReference type="Proteomes" id="UP001465976"/>
    </source>
</evidence>
<dbReference type="SUPFAM" id="SSF51197">
    <property type="entry name" value="Clavaminate synthase-like"/>
    <property type="match status" value="1"/>
</dbReference>
<sequence length="445" mass="49704">MTTSGPYSTLDWPSQVIVGITEQLQQKSDPVTAQLFGCGEDNYRLLLSVARDLVAGASLSGSCEVLKALADVSYAKMSRGESQICWRRLYTDAHILRSMAGIDGNTALEAIGHLDRAIIIAGAAGDGRLDLILSLISKIQSSYVQALHLPTTSAYARSNQLPREPLQIKTSRHPIPCMERSPSLQTFQTSSYKYPFVLRRFASDWPAINEHPWSSTAYLRSVAGPGRLVPVEVGADYRADDWTQKLMSWNEFLASLDLEDQTGVSRKEVLYLAQHNLLMQFRDLNADIIVPDYAYTSLPPPSDFPGYKPPGNEDQLVINAWLGPQGTISPAHTDPYYNLFVQAVGRKTVWVTSPELSKYMYPYTAQHSENPATNANSTSMDNTSHVDVFCDESGGDRYPEFWKHVVEHKFTMHATLEPGDLLFLPPGWWHAMRAEETSFSVSMWF</sequence>
<accession>A0ABR3FY08</accession>
<gene>
    <name evidence="2" type="ORF">V5O48_001585</name>
</gene>
<keyword evidence="3" id="KW-1185">Reference proteome</keyword>
<dbReference type="Pfam" id="PF13621">
    <property type="entry name" value="Cupin_8"/>
    <property type="match status" value="1"/>
</dbReference>
<dbReference type="PROSITE" id="PS51184">
    <property type="entry name" value="JMJC"/>
    <property type="match status" value="1"/>
</dbReference>